<evidence type="ECO:0000256" key="7">
    <source>
        <dbReference type="ARBA" id="ARBA00039099"/>
    </source>
</evidence>
<dbReference type="Pfam" id="PF02005">
    <property type="entry name" value="TRM"/>
    <property type="match status" value="1"/>
</dbReference>
<dbReference type="AlphaFoldDB" id="E0VI11"/>
<dbReference type="GeneID" id="8237638"/>
<proteinExistence type="inferred from homology"/>
<dbReference type="eggNOG" id="KOG1253">
    <property type="taxonomic scope" value="Eukaryota"/>
</dbReference>
<dbReference type="OMA" id="MKCCHEM"/>
<dbReference type="FunCoup" id="E0VI11">
    <property type="interactions" value="2190"/>
</dbReference>
<evidence type="ECO:0000313" key="14">
    <source>
        <dbReference type="Proteomes" id="UP000009046"/>
    </source>
</evidence>
<protein>
    <recommendedName>
        <fullName evidence="9 10">tRNA (guanine(26)-N(2))-dimethyltransferase</fullName>
        <ecNumber evidence="7 10">2.1.1.216</ecNumber>
    </recommendedName>
</protein>
<dbReference type="GO" id="GO:0000049">
    <property type="term" value="F:tRNA binding"/>
    <property type="evidence" value="ECO:0007669"/>
    <property type="project" value="UniProtKB-UniRule"/>
</dbReference>
<organism>
    <name type="scientific">Pediculus humanus subsp. corporis</name>
    <name type="common">Body louse</name>
    <dbReference type="NCBI Taxonomy" id="121224"/>
    <lineage>
        <taxon>Eukaryota</taxon>
        <taxon>Metazoa</taxon>
        <taxon>Ecdysozoa</taxon>
        <taxon>Arthropoda</taxon>
        <taxon>Hexapoda</taxon>
        <taxon>Insecta</taxon>
        <taxon>Pterygota</taxon>
        <taxon>Neoptera</taxon>
        <taxon>Paraneoptera</taxon>
        <taxon>Psocodea</taxon>
        <taxon>Troctomorpha</taxon>
        <taxon>Phthiraptera</taxon>
        <taxon>Anoplura</taxon>
        <taxon>Pediculidae</taxon>
        <taxon>Pediculus</taxon>
    </lineage>
</organism>
<dbReference type="FunFam" id="3.30.56.70:FF:000001">
    <property type="entry name" value="tRNA (guanine(26)-N(2))-dimethyltransferase"/>
    <property type="match status" value="1"/>
</dbReference>
<dbReference type="EC" id="2.1.1.216" evidence="7 10"/>
<dbReference type="RefSeq" id="XP_002425755.1">
    <property type="nucleotide sequence ID" value="XM_002425710.1"/>
</dbReference>
<dbReference type="PROSITE" id="PS51626">
    <property type="entry name" value="SAM_MT_TRM1"/>
    <property type="match status" value="1"/>
</dbReference>
<dbReference type="VEuPathDB" id="VectorBase:PHUM219210"/>
<keyword evidence="6 10" id="KW-0694">RNA-binding</keyword>
<dbReference type="STRING" id="121224.E0VI11"/>
<dbReference type="OrthoDB" id="6349953at2759"/>
<dbReference type="InterPro" id="IPR002905">
    <property type="entry name" value="Trm1"/>
</dbReference>
<reference evidence="12" key="2">
    <citation type="submission" date="2007-04" db="EMBL/GenBank/DDBJ databases">
        <title>The genome of the human body louse.</title>
        <authorList>
            <consortium name="The Human Body Louse Genome Consortium"/>
            <person name="Kirkness E."/>
            <person name="Walenz B."/>
            <person name="Hass B."/>
            <person name="Bruggner R."/>
            <person name="Strausberg R."/>
        </authorList>
    </citation>
    <scope>NUCLEOTIDE SEQUENCE</scope>
    <source>
        <strain evidence="12">USDA</strain>
    </source>
</reference>
<evidence type="ECO:0000256" key="5">
    <source>
        <dbReference type="ARBA" id="ARBA00022694"/>
    </source>
</evidence>
<dbReference type="InterPro" id="IPR042296">
    <property type="entry name" value="tRNA_met_Trm1_C"/>
</dbReference>
<evidence type="ECO:0000256" key="6">
    <source>
        <dbReference type="ARBA" id="ARBA00022884"/>
    </source>
</evidence>
<evidence type="ECO:0000256" key="8">
    <source>
        <dbReference type="ARBA" id="ARBA00051897"/>
    </source>
</evidence>
<dbReference type="EnsemblMetazoa" id="PHUM219210-RA">
    <property type="protein sequence ID" value="PHUM219210-PA"/>
    <property type="gene ID" value="PHUM219210"/>
</dbReference>
<reference evidence="13" key="3">
    <citation type="submission" date="2021-02" db="UniProtKB">
        <authorList>
            <consortium name="EnsemblMetazoa"/>
        </authorList>
    </citation>
    <scope>IDENTIFICATION</scope>
    <source>
        <strain evidence="13">USDA</strain>
    </source>
</reference>
<dbReference type="EMBL" id="DS235179">
    <property type="protein sequence ID" value="EEB13017.1"/>
    <property type="molecule type" value="Genomic_DNA"/>
</dbReference>
<evidence type="ECO:0000256" key="10">
    <source>
        <dbReference type="PROSITE-ProRule" id="PRU00958"/>
    </source>
</evidence>
<keyword evidence="2 10" id="KW-0489">Methyltransferase</keyword>
<keyword evidence="4 10" id="KW-0949">S-adenosyl-L-methionine</keyword>
<dbReference type="GO" id="GO:0160104">
    <property type="term" value="F:tRNA (guanine(26)-N2)-dimethyltransferase activity"/>
    <property type="evidence" value="ECO:0007669"/>
    <property type="project" value="UniProtKB-UniRule"/>
</dbReference>
<evidence type="ECO:0000256" key="4">
    <source>
        <dbReference type="ARBA" id="ARBA00022691"/>
    </source>
</evidence>
<dbReference type="FunFam" id="3.40.50.150:FF:000051">
    <property type="entry name" value="tRNA (guanine(26)-N(2))-dimethyltransferase"/>
    <property type="match status" value="1"/>
</dbReference>
<dbReference type="GO" id="GO:0002940">
    <property type="term" value="P:tRNA N2-guanine methylation"/>
    <property type="evidence" value="ECO:0007669"/>
    <property type="project" value="TreeGrafter"/>
</dbReference>
<keyword evidence="3 10" id="KW-0808">Transferase</keyword>
<name>E0VI11_PEDHC</name>
<feature type="region of interest" description="Disordered" evidence="11">
    <location>
        <begin position="485"/>
        <end position="518"/>
    </location>
</feature>
<dbReference type="CTD" id="8237638"/>
<evidence type="ECO:0000256" key="11">
    <source>
        <dbReference type="SAM" id="MobiDB-lite"/>
    </source>
</evidence>
<dbReference type="EMBL" id="AAZO01002529">
    <property type="status" value="NOT_ANNOTATED_CDS"/>
    <property type="molecule type" value="Genomic_DNA"/>
</dbReference>
<evidence type="ECO:0000256" key="9">
    <source>
        <dbReference type="ARBA" id="ARBA00074266"/>
    </source>
</evidence>
<dbReference type="Gene3D" id="3.40.50.150">
    <property type="entry name" value="Vaccinia Virus protein VP39"/>
    <property type="match status" value="1"/>
</dbReference>
<comment type="catalytic activity">
    <reaction evidence="8 10">
        <text>guanosine(26) in tRNA + 2 S-adenosyl-L-methionine = N(2)-dimethylguanosine(26) in tRNA + 2 S-adenosyl-L-homocysteine + 2 H(+)</text>
        <dbReference type="Rhea" id="RHEA:43140"/>
        <dbReference type="Rhea" id="RHEA-COMP:10359"/>
        <dbReference type="Rhea" id="RHEA-COMP:10360"/>
        <dbReference type="ChEBI" id="CHEBI:15378"/>
        <dbReference type="ChEBI" id="CHEBI:57856"/>
        <dbReference type="ChEBI" id="CHEBI:59789"/>
        <dbReference type="ChEBI" id="CHEBI:74269"/>
        <dbReference type="ChEBI" id="CHEBI:74513"/>
        <dbReference type="EC" id="2.1.1.216"/>
    </reaction>
</comment>
<sequence>MNEEVKTEDGFVIIKEGKAEILQKHDEKVFYNPVQEFNRDLSILSIITLARQLLQKQAVGGDNKDNKFSFKILEALSATGLRSIRYAKEVPYVTEIIANDFSESAIINMKRNIEHNKLENLIQISYSNAITLMHNHTEYSKRFHIVDLDPYGSPTQFLDSAVQCVVDGGMLLVTCTDMAILCGNFPETCYAKYGGIPLKSPATHEMAIRIVLQSIQSHAARYKRYIVPQLSLSVDFYVRIFVKIYTSAAACKDGTSNLAMVYYCKGCGATTLQPLGVKKMCKENKNVKRVLPDAPPVGIKCVHCNGNHIMGGPIYSGPIHDYNFVSEMLNSKEINEFNTSKRITGILSVVREELDVPLYYNTSKLSSVLRCSSIPILTFRSAILNSNYRVSYSHASRQSLKTDAPMSFIWDVMKQWILDNSINSDKIDPSSPGGVILKQPIKNKIDFSLRPDANPLSRELGLTRYQENPKPYWGPGVKHKIMVLEENPKKLKNQNRKKSKETKAEGIEDENEGNLNNQ</sequence>
<feature type="compositionally biased region" description="Basic residues" evidence="11">
    <location>
        <begin position="490"/>
        <end position="500"/>
    </location>
</feature>
<accession>E0VI11</accession>
<reference evidence="12" key="1">
    <citation type="submission" date="2007-04" db="EMBL/GenBank/DDBJ databases">
        <title>Annotation of Pediculus humanus corporis strain USDA.</title>
        <authorList>
            <person name="Kirkness E."/>
            <person name="Hannick L."/>
            <person name="Hass B."/>
            <person name="Bruggner R."/>
            <person name="Lawson D."/>
            <person name="Bidwell S."/>
            <person name="Joardar V."/>
            <person name="Caler E."/>
            <person name="Walenz B."/>
            <person name="Inman J."/>
            <person name="Schobel S."/>
            <person name="Galinsky K."/>
            <person name="Amedeo P."/>
            <person name="Strausberg R."/>
        </authorList>
    </citation>
    <scope>NUCLEOTIDE SEQUENCE</scope>
    <source>
        <strain evidence="12">USDA</strain>
    </source>
</reference>
<dbReference type="NCBIfam" id="TIGR00308">
    <property type="entry name" value="TRM1"/>
    <property type="match status" value="1"/>
</dbReference>
<evidence type="ECO:0000313" key="12">
    <source>
        <dbReference type="EMBL" id="EEB13017.1"/>
    </source>
</evidence>
<dbReference type="GO" id="GO:0005634">
    <property type="term" value="C:nucleus"/>
    <property type="evidence" value="ECO:0007669"/>
    <property type="project" value="TreeGrafter"/>
</dbReference>
<dbReference type="HOGENOM" id="CLU_010862_4_1_1"/>
<evidence type="ECO:0000256" key="3">
    <source>
        <dbReference type="ARBA" id="ARBA00022679"/>
    </source>
</evidence>
<dbReference type="Gene3D" id="3.30.56.70">
    <property type="entry name" value="N2,N2-dimethylguanosine tRNA methyltransferase, C-terminal domain"/>
    <property type="match status" value="1"/>
</dbReference>
<dbReference type="InParanoid" id="E0VI11"/>
<dbReference type="Proteomes" id="UP000009046">
    <property type="component" value="Unassembled WGS sequence"/>
</dbReference>
<keyword evidence="1 10" id="KW-0820">tRNA-binding</keyword>
<evidence type="ECO:0000256" key="2">
    <source>
        <dbReference type="ARBA" id="ARBA00022603"/>
    </source>
</evidence>
<dbReference type="SUPFAM" id="SSF53335">
    <property type="entry name" value="S-adenosyl-L-methionine-dependent methyltransferases"/>
    <property type="match status" value="1"/>
</dbReference>
<dbReference type="PANTHER" id="PTHR10631:SF3">
    <property type="entry name" value="TRNA (GUANINE(26)-N(2))-DIMETHYLTRANSFERASE"/>
    <property type="match status" value="1"/>
</dbReference>
<dbReference type="PANTHER" id="PTHR10631">
    <property type="entry name" value="N 2 ,N 2 -DIMETHYLGUANOSINE TRNA METHYLTRANSFERASE"/>
    <property type="match status" value="1"/>
</dbReference>
<evidence type="ECO:0000313" key="13">
    <source>
        <dbReference type="EnsemblMetazoa" id="PHUM219210-PA"/>
    </source>
</evidence>
<dbReference type="KEGG" id="phu:Phum_PHUM219210"/>
<evidence type="ECO:0000256" key="1">
    <source>
        <dbReference type="ARBA" id="ARBA00022555"/>
    </source>
</evidence>
<dbReference type="InterPro" id="IPR029063">
    <property type="entry name" value="SAM-dependent_MTases_sf"/>
</dbReference>
<comment type="similarity">
    <text evidence="10">Belongs to the class I-like SAM-binding methyltransferase superfamily. Trm1 family.</text>
</comment>
<keyword evidence="5 10" id="KW-0819">tRNA processing</keyword>
<keyword evidence="14" id="KW-1185">Reference proteome</keyword>
<gene>
    <name evidence="13" type="primary">8237638</name>
    <name evidence="12" type="ORF">Phum_PHUM219210</name>
</gene>